<comment type="similarity">
    <text evidence="3">In the N-terminal section; belongs to the N-acetylglucosamine-1-phosphate uridyltransferase family.</text>
</comment>
<evidence type="ECO:0000256" key="4">
    <source>
        <dbReference type="ARBA" id="ARBA00022490"/>
    </source>
</evidence>
<dbReference type="GO" id="GO:0003977">
    <property type="term" value="F:UDP-N-acetylglucosamine diphosphorylase activity"/>
    <property type="evidence" value="ECO:0007669"/>
    <property type="project" value="UniProtKB-EC"/>
</dbReference>
<dbReference type="STRING" id="644284.Arch_1521"/>
<evidence type="ECO:0000256" key="11">
    <source>
        <dbReference type="ARBA" id="ARBA00023268"/>
    </source>
</evidence>
<keyword evidence="6" id="KW-0548">Nucleotidyltransferase</keyword>
<evidence type="ECO:0000256" key="3">
    <source>
        <dbReference type="ARBA" id="ARBA00007947"/>
    </source>
</evidence>
<comment type="function">
    <text evidence="16">Catalyzes the last two sequential reactions in the de novo biosynthetic pathway for UDP-N-acetylglucosamine (UDP-GlcNAc). The C-terminal domain catalyzes the transfer of acetyl group from acetyl coenzyme A to glucosamine-1-phosphate (GlcN-1-P) to produce N-acetylglucosamine-1-phosphate (GlcNAc-1-P), which is converted into UDP-GlcNAc by the transfer of uridine 5-monophosphate (from uridine 5-triphosphate), a reaction catalyzed by the N-terminal domain.</text>
</comment>
<dbReference type="PANTHER" id="PTHR43584:SF3">
    <property type="entry name" value="BIFUNCTIONAL PROTEIN GLMU"/>
    <property type="match status" value="1"/>
</dbReference>
<dbReference type="GO" id="GO:0009252">
    <property type="term" value="P:peptidoglycan biosynthetic process"/>
    <property type="evidence" value="ECO:0007669"/>
    <property type="project" value="UniProtKB-KW"/>
</dbReference>
<comment type="catalytic activity">
    <reaction evidence="14">
        <text>alpha-D-glucosamine 1-phosphate + acetyl-CoA = N-acetyl-alpha-D-glucosamine 1-phosphate + CoA + H(+)</text>
        <dbReference type="Rhea" id="RHEA:13725"/>
        <dbReference type="ChEBI" id="CHEBI:15378"/>
        <dbReference type="ChEBI" id="CHEBI:57287"/>
        <dbReference type="ChEBI" id="CHEBI:57288"/>
        <dbReference type="ChEBI" id="CHEBI:57776"/>
        <dbReference type="ChEBI" id="CHEBI:58516"/>
        <dbReference type="EC" id="2.3.1.157"/>
    </reaction>
</comment>
<sequence>MLSVVFLSRLAEEAPVSQKLAAAIILAAGKGTRIKSQTPKVLLSMCGRSLVGHALDAVEKAGTEHTVVVVRHERDHVVSHLSQIAPHVLIADQDDIKGTGRAAWCGMEALPADLHGPILVVAGDSPMFTPETLAELTRVHNESGAAVTVLSTVLNNSFGYGRILRDAAPGSTETPHTPEATGPVVGIVEEKDATDLQRTIKEIGTSTYIFDADFLRSTLGGLGTDNAQGEMYLTDVIARASEQGKGVASYVLADSIQAEGVNDLVQLATLRAEKNRRILEFWMRSGVSIIDPATTHIDVGVTLAPDAIIQPGTILRGNTNVSGFAVVGPHTELTDVTVGERSTVPHVVACATRIEADTHVPPFTVLGESH</sequence>
<evidence type="ECO:0000256" key="5">
    <source>
        <dbReference type="ARBA" id="ARBA00022679"/>
    </source>
</evidence>
<dbReference type="EMBL" id="CP002045">
    <property type="protein sequence ID" value="ADH93220.1"/>
    <property type="molecule type" value="Genomic_DNA"/>
</dbReference>
<name>D7BKP0_ARCHD</name>
<dbReference type="PANTHER" id="PTHR43584">
    <property type="entry name" value="NUCLEOTIDYL TRANSFERASE"/>
    <property type="match status" value="1"/>
</dbReference>
<keyword evidence="9" id="KW-0133">Cell shape</keyword>
<keyword evidence="5 18" id="KW-0808">Transferase</keyword>
<dbReference type="KEGG" id="ahe:Arch_1521"/>
<keyword evidence="4" id="KW-0963">Cytoplasm</keyword>
<dbReference type="GO" id="GO:0071555">
    <property type="term" value="P:cell wall organization"/>
    <property type="evidence" value="ECO:0007669"/>
    <property type="project" value="UniProtKB-KW"/>
</dbReference>
<dbReference type="InterPro" id="IPR050065">
    <property type="entry name" value="GlmU-like"/>
</dbReference>
<dbReference type="EC" id="2.3.1.157" evidence="18"/>
<comment type="catalytic activity">
    <reaction evidence="15">
        <text>N-acetyl-alpha-D-glucosamine 1-phosphate + UTP + H(+) = UDP-N-acetyl-alpha-D-glucosamine + diphosphate</text>
        <dbReference type="Rhea" id="RHEA:13509"/>
        <dbReference type="ChEBI" id="CHEBI:15378"/>
        <dbReference type="ChEBI" id="CHEBI:33019"/>
        <dbReference type="ChEBI" id="CHEBI:46398"/>
        <dbReference type="ChEBI" id="CHEBI:57705"/>
        <dbReference type="ChEBI" id="CHEBI:57776"/>
        <dbReference type="EC" id="2.7.7.23"/>
    </reaction>
</comment>
<evidence type="ECO:0000256" key="9">
    <source>
        <dbReference type="ARBA" id="ARBA00022960"/>
    </source>
</evidence>
<dbReference type="Proteomes" id="UP000000376">
    <property type="component" value="Chromosome"/>
</dbReference>
<evidence type="ECO:0000256" key="2">
    <source>
        <dbReference type="ARBA" id="ARBA00007707"/>
    </source>
</evidence>
<dbReference type="OrthoDB" id="9775031at2"/>
<evidence type="ECO:0000256" key="16">
    <source>
        <dbReference type="ARBA" id="ARBA00049628"/>
    </source>
</evidence>
<evidence type="ECO:0000313" key="19">
    <source>
        <dbReference type="Proteomes" id="UP000000376"/>
    </source>
</evidence>
<comment type="cofactor">
    <cofactor evidence="1">
        <name>Mg(2+)</name>
        <dbReference type="ChEBI" id="CHEBI:18420"/>
    </cofactor>
</comment>
<dbReference type="GO" id="GO:0046872">
    <property type="term" value="F:metal ion binding"/>
    <property type="evidence" value="ECO:0007669"/>
    <property type="project" value="UniProtKB-KW"/>
</dbReference>
<evidence type="ECO:0000256" key="6">
    <source>
        <dbReference type="ARBA" id="ARBA00022695"/>
    </source>
</evidence>
<dbReference type="eggNOG" id="COG1207">
    <property type="taxonomic scope" value="Bacteria"/>
</dbReference>
<dbReference type="Pfam" id="PF12804">
    <property type="entry name" value="NTP_transf_3"/>
    <property type="match status" value="1"/>
</dbReference>
<dbReference type="SUPFAM" id="SSF51161">
    <property type="entry name" value="Trimeric LpxA-like enzymes"/>
    <property type="match status" value="1"/>
</dbReference>
<organism evidence="18 19">
    <name type="scientific">Arcanobacterium haemolyticum (strain ATCC 9345 / DSM 20595 / CCM 5947 / CCUG 17215 / LMG 16163 / NBRC 15585 / NCTC 8452 / 11018)</name>
    <dbReference type="NCBI Taxonomy" id="644284"/>
    <lineage>
        <taxon>Bacteria</taxon>
        <taxon>Bacillati</taxon>
        <taxon>Actinomycetota</taxon>
        <taxon>Actinomycetes</taxon>
        <taxon>Actinomycetales</taxon>
        <taxon>Actinomycetaceae</taxon>
        <taxon>Arcanobacterium</taxon>
    </lineage>
</organism>
<dbReference type="AlphaFoldDB" id="D7BKP0"/>
<protein>
    <submittedName>
        <fullName evidence="18">Glucosamine-1-phosphate N-acetyltransferase</fullName>
        <ecNumber evidence="18">2.3.1.157</ecNumber>
    </submittedName>
</protein>
<dbReference type="Gene3D" id="2.160.10.10">
    <property type="entry name" value="Hexapeptide repeat proteins"/>
    <property type="match status" value="1"/>
</dbReference>
<dbReference type="GO" id="GO:0019134">
    <property type="term" value="F:glucosamine-1-phosphate N-acetyltransferase activity"/>
    <property type="evidence" value="ECO:0007669"/>
    <property type="project" value="UniProtKB-EC"/>
</dbReference>
<dbReference type="InterPro" id="IPR011004">
    <property type="entry name" value="Trimer_LpxA-like_sf"/>
</dbReference>
<evidence type="ECO:0000313" key="18">
    <source>
        <dbReference type="EMBL" id="ADH93220.1"/>
    </source>
</evidence>
<dbReference type="GO" id="GO:0008360">
    <property type="term" value="P:regulation of cell shape"/>
    <property type="evidence" value="ECO:0007669"/>
    <property type="project" value="UniProtKB-KW"/>
</dbReference>
<evidence type="ECO:0000256" key="13">
    <source>
        <dbReference type="ARBA" id="ARBA00023316"/>
    </source>
</evidence>
<reference evidence="18 19" key="1">
    <citation type="journal article" date="2010" name="Stand. Genomic Sci.">
        <title>Complete genome sequence of Arcanobacterium haemolyticum type strain (11018).</title>
        <authorList>
            <person name="Yasawong M."/>
            <person name="Teshima H."/>
            <person name="Lapidus A."/>
            <person name="Nolan M."/>
            <person name="Lucas S."/>
            <person name="Glavina Del Rio T."/>
            <person name="Tice H."/>
            <person name="Cheng J."/>
            <person name="Bruce D."/>
            <person name="Detter C."/>
            <person name="Tapia R."/>
            <person name="Han C."/>
            <person name="Goodwin L."/>
            <person name="Pitluck S."/>
            <person name="Liolios K."/>
            <person name="Ivanova N."/>
            <person name="Mavromatis K."/>
            <person name="Mikhailova N."/>
            <person name="Pati A."/>
            <person name="Chen A."/>
            <person name="Palaniappan K."/>
            <person name="Land M."/>
            <person name="Hauser L."/>
            <person name="Chang Y."/>
            <person name="Jeffries C."/>
            <person name="Rohde M."/>
            <person name="Sikorski J."/>
            <person name="Pukall R."/>
            <person name="Goker M."/>
            <person name="Woyke T."/>
            <person name="Bristow J."/>
            <person name="Eisen J."/>
            <person name="Markowitz V."/>
            <person name="Hugenholtz P."/>
            <person name="Kyrpides N."/>
            <person name="Klenk H."/>
        </authorList>
    </citation>
    <scope>NUCLEOTIDE SEQUENCE [LARGE SCALE GENOMIC DNA]</scope>
    <source>
        <strain evidence="19">ATCC 9345 / DSM 20595 / CCUG 17215 / LMG 16163 / NBRC 15585 / NCTC 8452 / 11018</strain>
    </source>
</reference>
<evidence type="ECO:0000256" key="15">
    <source>
        <dbReference type="ARBA" id="ARBA00048493"/>
    </source>
</evidence>
<keyword evidence="11" id="KW-0511">Multifunctional enzyme</keyword>
<keyword evidence="10" id="KW-0573">Peptidoglycan synthesis</keyword>
<gene>
    <name evidence="18" type="ordered locus">Arch_1521</name>
</gene>
<dbReference type="HOGENOM" id="CLU_029499_15_0_11"/>
<dbReference type="InterPro" id="IPR029044">
    <property type="entry name" value="Nucleotide-diphossugar_trans"/>
</dbReference>
<keyword evidence="13" id="KW-0961">Cell wall biogenesis/degradation</keyword>
<evidence type="ECO:0000256" key="7">
    <source>
        <dbReference type="ARBA" id="ARBA00022723"/>
    </source>
</evidence>
<dbReference type="InterPro" id="IPR025877">
    <property type="entry name" value="MobA-like_NTP_Trfase"/>
</dbReference>
<evidence type="ECO:0000256" key="12">
    <source>
        <dbReference type="ARBA" id="ARBA00023315"/>
    </source>
</evidence>
<keyword evidence="19" id="KW-1185">Reference proteome</keyword>
<proteinExistence type="inferred from homology"/>
<dbReference type="SUPFAM" id="SSF53448">
    <property type="entry name" value="Nucleotide-diphospho-sugar transferases"/>
    <property type="match status" value="1"/>
</dbReference>
<accession>D7BKP0</accession>
<evidence type="ECO:0000256" key="10">
    <source>
        <dbReference type="ARBA" id="ARBA00022984"/>
    </source>
</evidence>
<keyword evidence="12 18" id="KW-0012">Acyltransferase</keyword>
<evidence type="ECO:0000256" key="1">
    <source>
        <dbReference type="ARBA" id="ARBA00001946"/>
    </source>
</evidence>
<comment type="similarity">
    <text evidence="2">In the C-terminal section; belongs to the transferase hexapeptide repeat family.</text>
</comment>
<keyword evidence="7" id="KW-0479">Metal-binding</keyword>
<feature type="domain" description="MobA-like NTP transferase" evidence="17">
    <location>
        <begin position="23"/>
        <end position="151"/>
    </location>
</feature>
<dbReference type="CDD" id="cd02540">
    <property type="entry name" value="GT2_GlmU_N_bac"/>
    <property type="match status" value="1"/>
</dbReference>
<keyword evidence="8" id="KW-0460">Magnesium</keyword>
<evidence type="ECO:0000256" key="8">
    <source>
        <dbReference type="ARBA" id="ARBA00022842"/>
    </source>
</evidence>
<dbReference type="RefSeq" id="WP_013170710.1">
    <property type="nucleotide sequence ID" value="NC_014218.1"/>
</dbReference>
<evidence type="ECO:0000256" key="14">
    <source>
        <dbReference type="ARBA" id="ARBA00048247"/>
    </source>
</evidence>
<evidence type="ECO:0000259" key="17">
    <source>
        <dbReference type="Pfam" id="PF12804"/>
    </source>
</evidence>
<dbReference type="Gene3D" id="3.90.550.10">
    <property type="entry name" value="Spore Coat Polysaccharide Biosynthesis Protein SpsA, Chain A"/>
    <property type="match status" value="1"/>
</dbReference>